<sequence>MSNQTPGPEFWNRVNTIINTANDQCESADPNEVCASTMYAATRFNAFIVARTTGTPENMQAEKERALEYFTGQFRAMMEENLDDFIANLGKYIPQDSQ</sequence>
<dbReference type="EMBL" id="JANUGX010000061">
    <property type="protein sequence ID" value="MCS0592648.1"/>
    <property type="molecule type" value="Genomic_DNA"/>
</dbReference>
<reference evidence="1 2" key="1">
    <citation type="submission" date="2022-08" db="EMBL/GenBank/DDBJ databases">
        <title>Reclassification of Massilia species as members of the genera Telluria, Duganella, Pseudoduganella, Mokoshia gen. nov. and Zemynaea gen. nov. using orthogonal and non-orthogonal genome-based approaches.</title>
        <authorList>
            <person name="Bowman J.P."/>
        </authorList>
    </citation>
    <scope>NUCLEOTIDE SEQUENCE [LARGE SCALE GENOMIC DNA]</scope>
    <source>
        <strain evidence="1 2">LMG 28164</strain>
    </source>
</reference>
<protein>
    <submittedName>
        <fullName evidence="1">DUF3144 domain-containing protein</fullName>
    </submittedName>
</protein>
<accession>A0ABT2AES1</accession>
<proteinExistence type="predicted"/>
<dbReference type="Gene3D" id="1.10.287.3020">
    <property type="match status" value="1"/>
</dbReference>
<dbReference type="Pfam" id="PF11342">
    <property type="entry name" value="DUF3144"/>
    <property type="match status" value="1"/>
</dbReference>
<comment type="caution">
    <text evidence="1">The sequence shown here is derived from an EMBL/GenBank/DDBJ whole genome shotgun (WGS) entry which is preliminary data.</text>
</comment>
<dbReference type="InterPro" id="IPR021490">
    <property type="entry name" value="DUF3144"/>
</dbReference>
<evidence type="ECO:0000313" key="2">
    <source>
        <dbReference type="Proteomes" id="UP001205560"/>
    </source>
</evidence>
<keyword evidence="2" id="KW-1185">Reference proteome</keyword>
<gene>
    <name evidence="1" type="ORF">NX782_26045</name>
</gene>
<dbReference type="RefSeq" id="WP_258848416.1">
    <property type="nucleotide sequence ID" value="NZ_JANUGX010000061.1"/>
</dbReference>
<name>A0ABT2AES1_9BURK</name>
<dbReference type="Proteomes" id="UP001205560">
    <property type="component" value="Unassembled WGS sequence"/>
</dbReference>
<organism evidence="1 2">
    <name type="scientific">Massilia norwichensis</name>
    <dbReference type="NCBI Taxonomy" id="1442366"/>
    <lineage>
        <taxon>Bacteria</taxon>
        <taxon>Pseudomonadati</taxon>
        <taxon>Pseudomonadota</taxon>
        <taxon>Betaproteobacteria</taxon>
        <taxon>Burkholderiales</taxon>
        <taxon>Oxalobacteraceae</taxon>
        <taxon>Telluria group</taxon>
        <taxon>Massilia</taxon>
    </lineage>
</organism>
<evidence type="ECO:0000313" key="1">
    <source>
        <dbReference type="EMBL" id="MCS0592648.1"/>
    </source>
</evidence>